<keyword evidence="2 9" id="KW-0436">Ligase</keyword>
<dbReference type="SUPFAM" id="SSF55681">
    <property type="entry name" value="Class II aaRS and biotin synthetases"/>
    <property type="match status" value="1"/>
</dbReference>
<dbReference type="PROSITE" id="PS50862">
    <property type="entry name" value="AA_TRNA_LIGASE_II"/>
    <property type="match status" value="1"/>
</dbReference>
<feature type="domain" description="Aminoacyl-transfer RNA synthetases class-II family profile" evidence="11">
    <location>
        <begin position="170"/>
        <end position="488"/>
    </location>
</feature>
<keyword evidence="6 9" id="KW-0648">Protein biosynthesis</keyword>
<accession>A0AAX3BG33</accession>
<keyword evidence="13" id="KW-1185">Reference proteome</keyword>
<organism evidence="12 13">
    <name type="scientific">Thermospira aquatica</name>
    <dbReference type="NCBI Taxonomy" id="2828656"/>
    <lineage>
        <taxon>Bacteria</taxon>
        <taxon>Pseudomonadati</taxon>
        <taxon>Spirochaetota</taxon>
        <taxon>Spirochaetia</taxon>
        <taxon>Brevinematales</taxon>
        <taxon>Thermospiraceae</taxon>
        <taxon>Thermospira</taxon>
    </lineage>
</organism>
<keyword evidence="5 9" id="KW-0067">ATP-binding</keyword>
<evidence type="ECO:0000256" key="6">
    <source>
        <dbReference type="ARBA" id="ARBA00022917"/>
    </source>
</evidence>
<dbReference type="EMBL" id="CP073355">
    <property type="protein sequence ID" value="URA10989.1"/>
    <property type="molecule type" value="Genomic_DNA"/>
</dbReference>
<evidence type="ECO:0000313" key="12">
    <source>
        <dbReference type="EMBL" id="URA10989.1"/>
    </source>
</evidence>
<comment type="subunit">
    <text evidence="9">Homodimer.</text>
</comment>
<gene>
    <name evidence="9 12" type="primary">lysS</name>
    <name evidence="12" type="ORF">KDW03_04085</name>
</gene>
<feature type="binding site" evidence="9">
    <location>
        <position position="407"/>
    </location>
    <ligand>
        <name>Mg(2+)</name>
        <dbReference type="ChEBI" id="CHEBI:18420"/>
        <label>1</label>
    </ligand>
</feature>
<feature type="binding site" evidence="9">
    <location>
        <position position="400"/>
    </location>
    <ligand>
        <name>Mg(2+)</name>
        <dbReference type="ChEBI" id="CHEBI:18420"/>
        <label>1</label>
    </ligand>
</feature>
<dbReference type="InterPro" id="IPR002313">
    <property type="entry name" value="Lys-tRNA-ligase_II"/>
</dbReference>
<evidence type="ECO:0000256" key="7">
    <source>
        <dbReference type="ARBA" id="ARBA00023146"/>
    </source>
</evidence>
<protein>
    <recommendedName>
        <fullName evidence="9">Lysine--tRNA ligase</fullName>
        <ecNumber evidence="9">6.1.1.6</ecNumber>
    </recommendedName>
    <alternativeName>
        <fullName evidence="9">Lysyl-tRNA synthetase</fullName>
        <shortName evidence="9">LysRS</shortName>
    </alternativeName>
</protein>
<dbReference type="GO" id="GO:0000287">
    <property type="term" value="F:magnesium ion binding"/>
    <property type="evidence" value="ECO:0007669"/>
    <property type="project" value="UniProtKB-UniRule"/>
</dbReference>
<dbReference type="GO" id="GO:0004824">
    <property type="term" value="F:lysine-tRNA ligase activity"/>
    <property type="evidence" value="ECO:0007669"/>
    <property type="project" value="UniProtKB-UniRule"/>
</dbReference>
<evidence type="ECO:0000256" key="8">
    <source>
        <dbReference type="ARBA" id="ARBA00048573"/>
    </source>
</evidence>
<dbReference type="PANTHER" id="PTHR42918">
    <property type="entry name" value="LYSYL-TRNA SYNTHETASE"/>
    <property type="match status" value="1"/>
</dbReference>
<dbReference type="GO" id="GO:0005524">
    <property type="term" value="F:ATP binding"/>
    <property type="evidence" value="ECO:0007669"/>
    <property type="project" value="UniProtKB-UniRule"/>
</dbReference>
<dbReference type="InterPro" id="IPR045864">
    <property type="entry name" value="aa-tRNA-synth_II/BPL/LPL"/>
</dbReference>
<keyword evidence="9" id="KW-0963">Cytoplasm</keyword>
<dbReference type="AlphaFoldDB" id="A0AAX3BG33"/>
<dbReference type="CDD" id="cd04322">
    <property type="entry name" value="LysRS_N"/>
    <property type="match status" value="1"/>
</dbReference>
<dbReference type="InterPro" id="IPR004365">
    <property type="entry name" value="NA-bd_OB_tRNA"/>
</dbReference>
<dbReference type="InterPro" id="IPR012340">
    <property type="entry name" value="NA-bd_OB-fold"/>
</dbReference>
<reference evidence="12" key="2">
    <citation type="submission" date="2022-06" db="EMBL/GenBank/DDBJ databases">
        <title>Thermospira aquatica gen. nov., sp. nov.</title>
        <authorList>
            <person name="Ben Ali Gam Z."/>
            <person name="Labat M."/>
        </authorList>
    </citation>
    <scope>NUCLEOTIDE SEQUENCE</scope>
    <source>
        <strain evidence="12">F1F22</strain>
    </source>
</reference>
<dbReference type="HAMAP" id="MF_00252">
    <property type="entry name" value="Lys_tRNA_synth_class2"/>
    <property type="match status" value="1"/>
</dbReference>
<evidence type="ECO:0000256" key="10">
    <source>
        <dbReference type="RuleBase" id="RU000336"/>
    </source>
</evidence>
<evidence type="ECO:0000256" key="3">
    <source>
        <dbReference type="ARBA" id="ARBA00022723"/>
    </source>
</evidence>
<dbReference type="Gene3D" id="2.40.50.140">
    <property type="entry name" value="Nucleic acid-binding proteins"/>
    <property type="match status" value="1"/>
</dbReference>
<sequence>MSENLLSDEKQNRLLKLDTWKKMGVNPYPNRYERQDLSEDIKKRFVEGGEKEFPVKAAGRVMLLRDFGKAVFATLRDPQGNIQIYARKDILGDELFERFKLIDVGDIIGVEGDVFRTHKGEITILVKNFVLLAKALLGLPEKFHGLTDVEVRYRQRYLDLIVNEKVKQDFMIRFKMIQYIRRFLEDRGFLEVETPMMQTIPGGASARPFITHHNALDMDLYLRIAPELFLKRLIVGGFDRVFELNRNFRNEGIDTRHNPEFTMLELYQAYADYTTMMEIFETLMKELALHLKGSTSFTYQGKEVDFGKWKKIRYVDALKEYAGVDVSSIKTREDAVSAAQKAGIEEVDSYMGKWEILNLVFEEKVEPNLMEPVIIYEYPAEISPLAKYKEDDPEFVERFEPYAFGRELGNAFSELNDPFVQRERFLEQVRRKSQGDDEAMYMDEDYVIALEYGMPPTGGMGIGIDRLAMIFIDTASIRDTILFPTMKPITKD</sequence>
<dbReference type="CDD" id="cd00775">
    <property type="entry name" value="LysRS_core"/>
    <property type="match status" value="1"/>
</dbReference>
<keyword evidence="7 9" id="KW-0030">Aminoacyl-tRNA synthetase</keyword>
<evidence type="ECO:0000259" key="11">
    <source>
        <dbReference type="PROSITE" id="PS50862"/>
    </source>
</evidence>
<evidence type="ECO:0000256" key="1">
    <source>
        <dbReference type="ARBA" id="ARBA00008226"/>
    </source>
</evidence>
<name>A0AAX3BG33_9SPIR</name>
<dbReference type="InterPro" id="IPR018149">
    <property type="entry name" value="Lys-tRNA-synth_II_C"/>
</dbReference>
<feature type="binding site" evidence="9">
    <location>
        <position position="407"/>
    </location>
    <ligand>
        <name>Mg(2+)</name>
        <dbReference type="ChEBI" id="CHEBI:18420"/>
        <label>2</label>
    </ligand>
</feature>
<dbReference type="InterPro" id="IPR044136">
    <property type="entry name" value="Lys-tRNA-ligase_II_N"/>
</dbReference>
<keyword evidence="9 10" id="KW-0460">Magnesium</keyword>
<evidence type="ECO:0000313" key="13">
    <source>
        <dbReference type="Proteomes" id="UP001056539"/>
    </source>
</evidence>
<dbReference type="GO" id="GO:0000049">
    <property type="term" value="F:tRNA binding"/>
    <property type="evidence" value="ECO:0007669"/>
    <property type="project" value="TreeGrafter"/>
</dbReference>
<dbReference type="NCBIfam" id="TIGR00499">
    <property type="entry name" value="lysS_bact"/>
    <property type="match status" value="1"/>
</dbReference>
<dbReference type="FunFam" id="2.40.50.140:FF:000024">
    <property type="entry name" value="Lysine--tRNA ligase"/>
    <property type="match status" value="1"/>
</dbReference>
<proteinExistence type="inferred from homology"/>
<dbReference type="Pfam" id="PF01336">
    <property type="entry name" value="tRNA_anti-codon"/>
    <property type="match status" value="1"/>
</dbReference>
<keyword evidence="4 9" id="KW-0547">Nucleotide-binding</keyword>
<dbReference type="PANTHER" id="PTHR42918:SF15">
    <property type="entry name" value="LYSINE--TRNA LIGASE, CHLOROPLASTIC_MITOCHONDRIAL"/>
    <property type="match status" value="1"/>
</dbReference>
<dbReference type="InterPro" id="IPR006195">
    <property type="entry name" value="aa-tRNA-synth_II"/>
</dbReference>
<comment type="similarity">
    <text evidence="1 9">Belongs to the class-II aminoacyl-tRNA synthetase family.</text>
</comment>
<dbReference type="Pfam" id="PF00152">
    <property type="entry name" value="tRNA-synt_2"/>
    <property type="match status" value="1"/>
</dbReference>
<dbReference type="GO" id="GO:0005829">
    <property type="term" value="C:cytosol"/>
    <property type="evidence" value="ECO:0007669"/>
    <property type="project" value="TreeGrafter"/>
</dbReference>
<reference evidence="12" key="1">
    <citation type="submission" date="2021-04" db="EMBL/GenBank/DDBJ databases">
        <authorList>
            <person name="Postec A."/>
        </authorList>
    </citation>
    <scope>NUCLEOTIDE SEQUENCE</scope>
    <source>
        <strain evidence="12">F1F22</strain>
    </source>
</reference>
<dbReference type="SUPFAM" id="SSF50249">
    <property type="entry name" value="Nucleic acid-binding proteins"/>
    <property type="match status" value="1"/>
</dbReference>
<dbReference type="PRINTS" id="PR00982">
    <property type="entry name" value="TRNASYNTHLYS"/>
</dbReference>
<comment type="cofactor">
    <cofactor evidence="9 10">
        <name>Mg(2+)</name>
        <dbReference type="ChEBI" id="CHEBI:18420"/>
    </cofactor>
    <text evidence="9 10">Binds 3 Mg(2+) ions per subunit.</text>
</comment>
<evidence type="ECO:0000256" key="4">
    <source>
        <dbReference type="ARBA" id="ARBA00022741"/>
    </source>
</evidence>
<dbReference type="InterPro" id="IPR004364">
    <property type="entry name" value="Aa-tRNA-synt_II"/>
</dbReference>
<evidence type="ECO:0000256" key="2">
    <source>
        <dbReference type="ARBA" id="ARBA00022598"/>
    </source>
</evidence>
<dbReference type="KEGG" id="taqu:KDW03_04085"/>
<dbReference type="EC" id="6.1.1.6" evidence="9"/>
<evidence type="ECO:0000256" key="5">
    <source>
        <dbReference type="ARBA" id="ARBA00022840"/>
    </source>
</evidence>
<dbReference type="Gene3D" id="3.30.930.10">
    <property type="entry name" value="Bira Bifunctional Protein, Domain 2"/>
    <property type="match status" value="1"/>
</dbReference>
<evidence type="ECO:0000256" key="9">
    <source>
        <dbReference type="HAMAP-Rule" id="MF_00252"/>
    </source>
</evidence>
<dbReference type="GO" id="GO:0006430">
    <property type="term" value="P:lysyl-tRNA aminoacylation"/>
    <property type="evidence" value="ECO:0007669"/>
    <property type="project" value="UniProtKB-UniRule"/>
</dbReference>
<dbReference type="NCBIfam" id="NF001756">
    <property type="entry name" value="PRK00484.1"/>
    <property type="match status" value="1"/>
</dbReference>
<dbReference type="RefSeq" id="WP_271436120.1">
    <property type="nucleotide sequence ID" value="NZ_CP073355.1"/>
</dbReference>
<comment type="subcellular location">
    <subcellularLocation>
        <location evidence="9">Cytoplasm</location>
    </subcellularLocation>
</comment>
<dbReference type="Proteomes" id="UP001056539">
    <property type="component" value="Chromosome"/>
</dbReference>
<comment type="catalytic activity">
    <reaction evidence="8 9 10">
        <text>tRNA(Lys) + L-lysine + ATP = L-lysyl-tRNA(Lys) + AMP + diphosphate</text>
        <dbReference type="Rhea" id="RHEA:20792"/>
        <dbReference type="Rhea" id="RHEA-COMP:9696"/>
        <dbReference type="Rhea" id="RHEA-COMP:9697"/>
        <dbReference type="ChEBI" id="CHEBI:30616"/>
        <dbReference type="ChEBI" id="CHEBI:32551"/>
        <dbReference type="ChEBI" id="CHEBI:33019"/>
        <dbReference type="ChEBI" id="CHEBI:78442"/>
        <dbReference type="ChEBI" id="CHEBI:78529"/>
        <dbReference type="ChEBI" id="CHEBI:456215"/>
        <dbReference type="EC" id="6.1.1.6"/>
    </reaction>
</comment>
<keyword evidence="3 9" id="KW-0479">Metal-binding</keyword>